<dbReference type="Proteomes" id="UP001148838">
    <property type="component" value="Unassembled WGS sequence"/>
</dbReference>
<name>A0ABQ8RZ64_PERAM</name>
<protein>
    <recommendedName>
        <fullName evidence="2">Transposable element P transposase-like RNase H domain-containing protein</fullName>
    </recommendedName>
</protein>
<feature type="compositionally biased region" description="Polar residues" evidence="1">
    <location>
        <begin position="230"/>
        <end position="240"/>
    </location>
</feature>
<evidence type="ECO:0000259" key="2">
    <source>
        <dbReference type="Pfam" id="PF21787"/>
    </source>
</evidence>
<comment type="caution">
    <text evidence="3">The sequence shown here is derived from an EMBL/GenBank/DDBJ whole genome shotgun (WGS) entry which is preliminary data.</text>
</comment>
<reference evidence="3 4" key="1">
    <citation type="journal article" date="2022" name="Allergy">
        <title>Genome assembly and annotation of Periplaneta americana reveal a comprehensive cockroach allergen profile.</title>
        <authorList>
            <person name="Wang L."/>
            <person name="Xiong Q."/>
            <person name="Saelim N."/>
            <person name="Wang L."/>
            <person name="Nong W."/>
            <person name="Wan A.T."/>
            <person name="Shi M."/>
            <person name="Liu X."/>
            <person name="Cao Q."/>
            <person name="Hui J.H.L."/>
            <person name="Sookrung N."/>
            <person name="Leung T.F."/>
            <person name="Tungtrongchitr A."/>
            <person name="Tsui S.K.W."/>
        </authorList>
    </citation>
    <scope>NUCLEOTIDE SEQUENCE [LARGE SCALE GENOMIC DNA]</scope>
    <source>
        <strain evidence="3">PWHHKU_190912</strain>
    </source>
</reference>
<evidence type="ECO:0000256" key="1">
    <source>
        <dbReference type="SAM" id="MobiDB-lite"/>
    </source>
</evidence>
<organism evidence="3 4">
    <name type="scientific">Periplaneta americana</name>
    <name type="common">American cockroach</name>
    <name type="synonym">Blatta americana</name>
    <dbReference type="NCBI Taxonomy" id="6978"/>
    <lineage>
        <taxon>Eukaryota</taxon>
        <taxon>Metazoa</taxon>
        <taxon>Ecdysozoa</taxon>
        <taxon>Arthropoda</taxon>
        <taxon>Hexapoda</taxon>
        <taxon>Insecta</taxon>
        <taxon>Pterygota</taxon>
        <taxon>Neoptera</taxon>
        <taxon>Polyneoptera</taxon>
        <taxon>Dictyoptera</taxon>
        <taxon>Blattodea</taxon>
        <taxon>Blattoidea</taxon>
        <taxon>Blattidae</taxon>
        <taxon>Blattinae</taxon>
        <taxon>Periplaneta</taxon>
    </lineage>
</organism>
<feature type="domain" description="Transposable element P transposase-like RNase H" evidence="2">
    <location>
        <begin position="261"/>
        <end position="389"/>
    </location>
</feature>
<dbReference type="EMBL" id="JAJSOF020000039">
    <property type="protein sequence ID" value="KAJ4426934.1"/>
    <property type="molecule type" value="Genomic_DNA"/>
</dbReference>
<gene>
    <name evidence="3" type="ORF">ANN_26733</name>
</gene>
<sequence>MTCHTMKGEDHKPGPHVSERSRFFVTSFIQLSTTRLFSVDEIGDSEMVFGELRPRIRHRLSGIHLTVGETSEKTQPDKASEKTDIVPSITSADGDEFGSQFPHSVPNSNLQCVDSEGNVDKETNSHLLHLHVSFHTQSSVARELGYEVGEESLEMEWLGPRLFMCCSATECKTWLEAIGREDLMVKVPKKLYNNFQILQGLVTWSGKRLLKSCGDYGGIDSNAKEEKDSQPSSTIASSEKSSQDFTERTENTHCPCMYKHDKLFDILRNACSKMTETDKLCCLMWDEMSLKANLCYNSNEDIVDGFERYSSNYSSDKIANQGLLFMVRGICSNYKQVSGSFLAHSSTPRNTLVELIGKAIEKLSSIGLKVVATVCDQGSNNQKANHLLGVTIDKPSFTVNDRKIVAFFYTPHLIKSTRNMFKKYSANLLKCVEYMTPEFDNNFGNLIFKPHVVQRFTSLTQDEVCSDFLAPTCNSDCKRYLISLFTRVLIHARLWKMNEKLPSNDNKKKEKKMKKVLHQ</sequence>
<proteinExistence type="predicted"/>
<dbReference type="Pfam" id="PF21787">
    <property type="entry name" value="TNP-like_RNaseH_N"/>
    <property type="match status" value="1"/>
</dbReference>
<dbReference type="InterPro" id="IPR048365">
    <property type="entry name" value="TNP-like_RNaseH_N"/>
</dbReference>
<feature type="region of interest" description="Disordered" evidence="1">
    <location>
        <begin position="221"/>
        <end position="246"/>
    </location>
</feature>
<evidence type="ECO:0000313" key="3">
    <source>
        <dbReference type="EMBL" id="KAJ4426934.1"/>
    </source>
</evidence>
<keyword evidence="4" id="KW-1185">Reference proteome</keyword>
<accession>A0ABQ8RZ64</accession>
<evidence type="ECO:0000313" key="4">
    <source>
        <dbReference type="Proteomes" id="UP001148838"/>
    </source>
</evidence>